<keyword evidence="1" id="KW-1133">Transmembrane helix</keyword>
<protein>
    <submittedName>
        <fullName evidence="2">Uncharacterized protein</fullName>
    </submittedName>
</protein>
<reference evidence="2" key="1">
    <citation type="submission" date="2022-07" db="EMBL/GenBank/DDBJ databases">
        <authorList>
            <person name="Macas J."/>
            <person name="Novak P."/>
            <person name="Neumann P."/>
        </authorList>
    </citation>
    <scope>NUCLEOTIDE SEQUENCE</scope>
</reference>
<keyword evidence="1" id="KW-0812">Transmembrane</keyword>
<proteinExistence type="predicted"/>
<sequence>MPVLLQVTSTTFSYLPGTVELGSSAEDFLHATEVNEMKSVNTPLASTTILPSPVLLWRFKVVLFLMWGFACCKQISRDSVRRMSANLRDLFLYEAFLYYNHLLLVGGTVDLFVVNTFRSAFQFL</sequence>
<dbReference type="OrthoDB" id="2159384at2759"/>
<dbReference type="Proteomes" id="UP001152484">
    <property type="component" value="Unassembled WGS sequence"/>
</dbReference>
<evidence type="ECO:0000313" key="3">
    <source>
        <dbReference type="Proteomes" id="UP001152484"/>
    </source>
</evidence>
<name>A0A9P0ZEN7_CUSEU</name>
<accession>A0A9P0ZEN7</accession>
<keyword evidence="1" id="KW-0472">Membrane</keyword>
<dbReference type="EMBL" id="CAMAPE010000035">
    <property type="protein sequence ID" value="CAH9097874.1"/>
    <property type="molecule type" value="Genomic_DNA"/>
</dbReference>
<keyword evidence="3" id="KW-1185">Reference proteome</keyword>
<feature type="transmembrane region" description="Helical" evidence="1">
    <location>
        <begin position="96"/>
        <end position="117"/>
    </location>
</feature>
<organism evidence="2 3">
    <name type="scientific">Cuscuta europaea</name>
    <name type="common">European dodder</name>
    <dbReference type="NCBI Taxonomy" id="41803"/>
    <lineage>
        <taxon>Eukaryota</taxon>
        <taxon>Viridiplantae</taxon>
        <taxon>Streptophyta</taxon>
        <taxon>Embryophyta</taxon>
        <taxon>Tracheophyta</taxon>
        <taxon>Spermatophyta</taxon>
        <taxon>Magnoliopsida</taxon>
        <taxon>eudicotyledons</taxon>
        <taxon>Gunneridae</taxon>
        <taxon>Pentapetalae</taxon>
        <taxon>asterids</taxon>
        <taxon>lamiids</taxon>
        <taxon>Solanales</taxon>
        <taxon>Convolvulaceae</taxon>
        <taxon>Cuscuteae</taxon>
        <taxon>Cuscuta</taxon>
        <taxon>Cuscuta subgen. Cuscuta</taxon>
    </lineage>
</organism>
<comment type="caution">
    <text evidence="2">The sequence shown here is derived from an EMBL/GenBank/DDBJ whole genome shotgun (WGS) entry which is preliminary data.</text>
</comment>
<dbReference type="AlphaFoldDB" id="A0A9P0ZEN7"/>
<evidence type="ECO:0000256" key="1">
    <source>
        <dbReference type="SAM" id="Phobius"/>
    </source>
</evidence>
<gene>
    <name evidence="2" type="ORF">CEURO_LOCUS14061</name>
</gene>
<feature type="transmembrane region" description="Helical" evidence="1">
    <location>
        <begin position="55"/>
        <end position="75"/>
    </location>
</feature>
<evidence type="ECO:0000313" key="2">
    <source>
        <dbReference type="EMBL" id="CAH9097874.1"/>
    </source>
</evidence>